<evidence type="ECO:0000256" key="3">
    <source>
        <dbReference type="ARBA" id="ARBA00022574"/>
    </source>
</evidence>
<dbReference type="InterPro" id="IPR055231">
    <property type="entry name" value="2AA_helical"/>
</dbReference>
<keyword evidence="2" id="KW-0723">Serine/threonine-protein kinase</keyword>
<dbReference type="InterPro" id="IPR008271">
    <property type="entry name" value="Ser/Thr_kinase_AS"/>
</dbReference>
<evidence type="ECO:0000256" key="1">
    <source>
        <dbReference type="ARBA" id="ARBA00012513"/>
    </source>
</evidence>
<feature type="compositionally biased region" description="Polar residues" evidence="10">
    <location>
        <begin position="949"/>
        <end position="989"/>
    </location>
</feature>
<feature type="region of interest" description="Disordered" evidence="10">
    <location>
        <begin position="1461"/>
        <end position="1522"/>
    </location>
</feature>
<dbReference type="GO" id="GO:0071561">
    <property type="term" value="C:nucleus-vacuole junction"/>
    <property type="evidence" value="ECO:0007669"/>
    <property type="project" value="TreeGrafter"/>
</dbReference>
<dbReference type="Proteomes" id="UP000799428">
    <property type="component" value="Unassembled WGS sequence"/>
</dbReference>
<dbReference type="InterPro" id="IPR011009">
    <property type="entry name" value="Kinase-like_dom_sf"/>
</dbReference>
<keyword evidence="8" id="KW-0067">ATP-binding</keyword>
<dbReference type="PANTHER" id="PTHR17583">
    <property type="entry name" value="PHOSPHOINOSITIDE 3-KINASE REGULATORY SUBUNIT 4"/>
    <property type="match status" value="1"/>
</dbReference>
<dbReference type="GO" id="GO:0034271">
    <property type="term" value="C:phosphatidylinositol 3-kinase complex, class III, type I"/>
    <property type="evidence" value="ECO:0007669"/>
    <property type="project" value="TreeGrafter"/>
</dbReference>
<feature type="compositionally biased region" description="Polar residues" evidence="10">
    <location>
        <begin position="1474"/>
        <end position="1499"/>
    </location>
</feature>
<dbReference type="SMART" id="SM00220">
    <property type="entry name" value="S_TKc"/>
    <property type="match status" value="1"/>
</dbReference>
<evidence type="ECO:0000313" key="12">
    <source>
        <dbReference type="EMBL" id="KAF2703595.1"/>
    </source>
</evidence>
<dbReference type="OrthoDB" id="242910at2759"/>
<dbReference type="InterPro" id="IPR015943">
    <property type="entry name" value="WD40/YVTN_repeat-like_dom_sf"/>
</dbReference>
<evidence type="ECO:0000313" key="13">
    <source>
        <dbReference type="Proteomes" id="UP000799428"/>
    </source>
</evidence>
<evidence type="ECO:0000256" key="5">
    <source>
        <dbReference type="ARBA" id="ARBA00022737"/>
    </source>
</evidence>
<evidence type="ECO:0000256" key="8">
    <source>
        <dbReference type="ARBA" id="ARBA00022840"/>
    </source>
</evidence>
<dbReference type="InterPro" id="IPR016024">
    <property type="entry name" value="ARM-type_fold"/>
</dbReference>
<keyword evidence="6" id="KW-0547">Nucleotide-binding</keyword>
<dbReference type="Pfam" id="PF22956">
    <property type="entry name" value="VPS15-like_hel"/>
    <property type="match status" value="1"/>
</dbReference>
<dbReference type="GO" id="GO:0005524">
    <property type="term" value="F:ATP binding"/>
    <property type="evidence" value="ECO:0007669"/>
    <property type="project" value="UniProtKB-KW"/>
</dbReference>
<evidence type="ECO:0000259" key="11">
    <source>
        <dbReference type="PROSITE" id="PS50011"/>
    </source>
</evidence>
<dbReference type="GO" id="GO:0045324">
    <property type="term" value="P:late endosome to vacuole transport"/>
    <property type="evidence" value="ECO:0007669"/>
    <property type="project" value="InterPro"/>
</dbReference>
<dbReference type="SUPFAM" id="SSF48371">
    <property type="entry name" value="ARM repeat"/>
    <property type="match status" value="1"/>
</dbReference>
<dbReference type="Gene3D" id="1.25.10.10">
    <property type="entry name" value="Leucine-rich Repeat Variant"/>
    <property type="match status" value="2"/>
</dbReference>
<dbReference type="PANTHER" id="PTHR17583:SF0">
    <property type="entry name" value="PHOSPHOINOSITIDE 3-KINASE REGULATORY SUBUNIT 4"/>
    <property type="match status" value="1"/>
</dbReference>
<evidence type="ECO:0000256" key="9">
    <source>
        <dbReference type="PROSITE-ProRule" id="PRU00221"/>
    </source>
</evidence>
<dbReference type="GO" id="GO:0016236">
    <property type="term" value="P:macroautophagy"/>
    <property type="evidence" value="ECO:0007669"/>
    <property type="project" value="InterPro"/>
</dbReference>
<gene>
    <name evidence="12" type="ORF">K504DRAFT_392072</name>
</gene>
<feature type="domain" description="Protein kinase" evidence="11">
    <location>
        <begin position="25"/>
        <end position="302"/>
    </location>
</feature>
<feature type="region of interest" description="Disordered" evidence="10">
    <location>
        <begin position="931"/>
        <end position="1000"/>
    </location>
</feature>
<dbReference type="Pfam" id="PF00069">
    <property type="entry name" value="Pkinase"/>
    <property type="match status" value="1"/>
</dbReference>
<feature type="repeat" description="WD" evidence="9">
    <location>
        <begin position="1135"/>
        <end position="1176"/>
    </location>
</feature>
<keyword evidence="13" id="KW-1185">Reference proteome</keyword>
<dbReference type="EMBL" id="MU005786">
    <property type="protein sequence ID" value="KAF2703595.1"/>
    <property type="molecule type" value="Genomic_DNA"/>
</dbReference>
<dbReference type="Gene3D" id="2.130.10.10">
    <property type="entry name" value="YVTN repeat-like/Quinoprotein amine dehydrogenase"/>
    <property type="match status" value="2"/>
</dbReference>
<dbReference type="Gene3D" id="1.10.510.10">
    <property type="entry name" value="Transferase(Phosphotransferase) domain 1"/>
    <property type="match status" value="1"/>
</dbReference>
<keyword evidence="4" id="KW-0808">Transferase</keyword>
<dbReference type="InterPro" id="IPR001680">
    <property type="entry name" value="WD40_rpt"/>
</dbReference>
<dbReference type="GO" id="GO:0034272">
    <property type="term" value="C:phosphatidylinositol 3-kinase complex, class III, type II"/>
    <property type="evidence" value="ECO:0007669"/>
    <property type="project" value="TreeGrafter"/>
</dbReference>
<evidence type="ECO:0000256" key="4">
    <source>
        <dbReference type="ARBA" id="ARBA00022679"/>
    </source>
</evidence>
<dbReference type="SMART" id="SM00320">
    <property type="entry name" value="WD40"/>
    <property type="match status" value="5"/>
</dbReference>
<dbReference type="FunFam" id="1.25.10.10:FF:000342">
    <property type="entry name" value="Serine/threonine-protein kinase VPS15"/>
    <property type="match status" value="1"/>
</dbReference>
<dbReference type="SUPFAM" id="SSF56112">
    <property type="entry name" value="Protein kinase-like (PK-like)"/>
    <property type="match status" value="1"/>
</dbReference>
<dbReference type="PROSITE" id="PS50082">
    <property type="entry name" value="WD_REPEATS_2"/>
    <property type="match status" value="1"/>
</dbReference>
<dbReference type="EC" id="2.7.11.1" evidence="1"/>
<evidence type="ECO:0000256" key="2">
    <source>
        <dbReference type="ARBA" id="ARBA00022527"/>
    </source>
</evidence>
<protein>
    <recommendedName>
        <fullName evidence="1">non-specific serine/threonine protein kinase</fullName>
        <ecNumber evidence="1">2.7.11.1</ecNumber>
    </recommendedName>
</protein>
<proteinExistence type="predicted"/>
<keyword evidence="5" id="KW-0677">Repeat</keyword>
<dbReference type="GO" id="GO:0005770">
    <property type="term" value="C:late endosome"/>
    <property type="evidence" value="ECO:0007669"/>
    <property type="project" value="TreeGrafter"/>
</dbReference>
<dbReference type="CDD" id="cd13980">
    <property type="entry name" value="STKc_Vps15"/>
    <property type="match status" value="1"/>
</dbReference>
<dbReference type="InterPro" id="IPR011989">
    <property type="entry name" value="ARM-like"/>
</dbReference>
<dbReference type="InterPro" id="IPR000719">
    <property type="entry name" value="Prot_kinase_dom"/>
</dbReference>
<organism evidence="12 13">
    <name type="scientific">Pleomassaria siparia CBS 279.74</name>
    <dbReference type="NCBI Taxonomy" id="1314801"/>
    <lineage>
        <taxon>Eukaryota</taxon>
        <taxon>Fungi</taxon>
        <taxon>Dikarya</taxon>
        <taxon>Ascomycota</taxon>
        <taxon>Pezizomycotina</taxon>
        <taxon>Dothideomycetes</taxon>
        <taxon>Pleosporomycetidae</taxon>
        <taxon>Pleosporales</taxon>
        <taxon>Pleomassariaceae</taxon>
        <taxon>Pleomassaria</taxon>
    </lineage>
</organism>
<dbReference type="InterPro" id="IPR045162">
    <property type="entry name" value="Vps15-like"/>
</dbReference>
<dbReference type="GO" id="GO:0004674">
    <property type="term" value="F:protein serine/threonine kinase activity"/>
    <property type="evidence" value="ECO:0007669"/>
    <property type="project" value="UniProtKB-KW"/>
</dbReference>
<dbReference type="Pfam" id="PF00400">
    <property type="entry name" value="WD40"/>
    <property type="match status" value="1"/>
</dbReference>
<dbReference type="FunFam" id="1.10.510.10:FF:000497">
    <property type="entry name" value="Phosphoinositide 3-kinase regulatory subunit"/>
    <property type="match status" value="1"/>
</dbReference>
<dbReference type="PROSITE" id="PS50294">
    <property type="entry name" value="WD_REPEATS_REGION"/>
    <property type="match status" value="1"/>
</dbReference>
<name>A0A6G1JTL8_9PLEO</name>
<keyword evidence="7" id="KW-0418">Kinase</keyword>
<dbReference type="GO" id="GO:0006623">
    <property type="term" value="P:protein targeting to vacuole"/>
    <property type="evidence" value="ECO:0007669"/>
    <property type="project" value="TreeGrafter"/>
</dbReference>
<accession>A0A6G1JTL8</accession>
<reference evidence="12" key="1">
    <citation type="journal article" date="2020" name="Stud. Mycol.">
        <title>101 Dothideomycetes genomes: a test case for predicting lifestyles and emergence of pathogens.</title>
        <authorList>
            <person name="Haridas S."/>
            <person name="Albert R."/>
            <person name="Binder M."/>
            <person name="Bloem J."/>
            <person name="Labutti K."/>
            <person name="Salamov A."/>
            <person name="Andreopoulos B."/>
            <person name="Baker S."/>
            <person name="Barry K."/>
            <person name="Bills G."/>
            <person name="Bluhm B."/>
            <person name="Cannon C."/>
            <person name="Castanera R."/>
            <person name="Culley D."/>
            <person name="Daum C."/>
            <person name="Ezra D."/>
            <person name="Gonzalez J."/>
            <person name="Henrissat B."/>
            <person name="Kuo A."/>
            <person name="Liang C."/>
            <person name="Lipzen A."/>
            <person name="Lutzoni F."/>
            <person name="Magnuson J."/>
            <person name="Mondo S."/>
            <person name="Nolan M."/>
            <person name="Ohm R."/>
            <person name="Pangilinan J."/>
            <person name="Park H.-J."/>
            <person name="Ramirez L."/>
            <person name="Alfaro M."/>
            <person name="Sun H."/>
            <person name="Tritt A."/>
            <person name="Yoshinaga Y."/>
            <person name="Zwiers L.-H."/>
            <person name="Turgeon B."/>
            <person name="Goodwin S."/>
            <person name="Spatafora J."/>
            <person name="Crous P."/>
            <person name="Grigoriev I."/>
        </authorList>
    </citation>
    <scope>NUCLEOTIDE SEQUENCE</scope>
    <source>
        <strain evidence="12">CBS 279.74</strain>
    </source>
</reference>
<evidence type="ECO:0000256" key="7">
    <source>
        <dbReference type="ARBA" id="ARBA00022777"/>
    </source>
</evidence>
<feature type="region of interest" description="Disordered" evidence="10">
    <location>
        <begin position="883"/>
        <end position="903"/>
    </location>
</feature>
<evidence type="ECO:0000256" key="10">
    <source>
        <dbReference type="SAM" id="MobiDB-lite"/>
    </source>
</evidence>
<dbReference type="PROSITE" id="PS50011">
    <property type="entry name" value="PROTEIN_KINASE_DOM"/>
    <property type="match status" value="1"/>
</dbReference>
<dbReference type="InterPro" id="IPR036322">
    <property type="entry name" value="WD40_repeat_dom_sf"/>
</dbReference>
<evidence type="ECO:0000256" key="6">
    <source>
        <dbReference type="ARBA" id="ARBA00022741"/>
    </source>
</evidence>
<dbReference type="PROSITE" id="PS00108">
    <property type="entry name" value="PROTEIN_KINASE_ST"/>
    <property type="match status" value="1"/>
</dbReference>
<dbReference type="SUPFAM" id="SSF50978">
    <property type="entry name" value="WD40 repeat-like"/>
    <property type="match status" value="1"/>
</dbReference>
<keyword evidence="3 9" id="KW-0853">WD repeat</keyword>
<sequence>MGQGFSLTTLSAGSAGIDVPELADLLYERNLGTARFMKTVRARHKDGLVVARVVMKPYAQLNLDIYVKRLLNERRLLADVPNALAYHRIIETGVGGFLVRQYIHSSLYDRLSTRPFLEEIEKKWLSFQLLCAVRDCHARNIYHGDIKTENVLVTSWNWLYLTDFSSSYKPAYLPEDNPADFSFYFDMSGRRTCYLAPERFLTPGVQPEGEQSVTWAMDMFSVGCVIAELFLEAPIFSLSQLFKYRQHEYNPAQSHLSKIQDPHIRDLVTHMIQLDPNSRLSAEDYLEYWQDKAFPRYFYGFLQQYMHSITDPSSGRKPVTTGAEHVGEPDDRIEQIYGDFDKISHLLSSNDGSEPTKPQHSPPKPDANLFPLCIDIPNYQHQASATSSLAIDDGNLIFLTIVVSCIRGTARASARLRGFELLLAFAERLTDEAKLDRVVPYIAQLLTDASDQVKIGALRTMTQVLAMVHVVSPINAYIFPEYVLPRLEPYLPDSASPPCALVRMHYAWCIGTLATTAARYLDMIQALRAEGSLPTTDPEAEDDLTSSAHRNQFDSDRANLLGAFQKHTRALLTDSEASVRRAMLRSVSELCVFFGSPGANDVVLSHLNTYLNDPDWMLKCAFFDAIVGVAVFVGGASLEGYILPLMVQALTDPEEFVVEKVVRAFSSIAELGLFQRSKTWELVDIVARLTMHPNLWIREAAAQFISAASKYLSVADRHSILINLIKPYLKVVPSDFSELRILDSLKKPLSRLITDMASNWAVQAQKGLFWGPAKQQQTFSFGTSDETLPTISGRELDPKILQRIPKNDEDDQWIRKLRNAGMTPEDDFKLVALREFIWRVTRRRRSDSGNSRPSRFNNIVALKDLSIIPHTVTFESNARQVVEQARKARTEEEQEPQPQPRTITDALLDASTTEADALAVRRISHVNTQAERLAREETGARQIPIPTRSKYSSLPNETRSEQGSPSSDGPSRRNSLQVPWQSPVNQSPIGSLGAGDHLHPLRHRNSAMSLLNRSDNKAHPEIGTTSANAFGKVDAVTARDASRSRQPTSPLAVEHPRLRSPSRIRFKEAHNYTGNDPTVLKLLDSILLERLPPDEMEFGPRIQPNIRRQPIKHKDSHQAPTGIPWRPEGILIATLGEHTAAVTRILVAPDHGFFITGSDDGSVKVWDTSRLERNISRKSRQTFRLGGGTKVSSLVFVEQTYCFVATGNDGSVHVVRIDYYQGPEGTGKFGKYRRLREYQLPEGDYAVWSEHYKEDNKSVLLMATNTCKIIALDLRTMNELFVLKNPLNHGTPTCFCVDRKHHWLLLGTSHGVLDLWDLRFKLRLRAWGFHGASSIHRLLLPKLKRQRLYIAGGTGQGEITVWDFEKLICKEVYRTGNSKDNGSKSTTLIDLDEERPGSMLGRFAASLEPTANSIADRGIRALVVNSQATDDKGDAKHTFLLTAGPDWKVRYWDTNRPETSTVVSGMEADESKPQYLTSQPTPDTTVVSERLSQPQNVAASTGRDSRSSSSSTGKRPVQKASRSGLISIQQQYLLKSHLDTVLDVALIEQPYGMVISADRSGVIYMFM</sequence>